<feature type="non-terminal residue" evidence="3">
    <location>
        <position position="1"/>
    </location>
</feature>
<feature type="domain" description="DnaT DNA-binding" evidence="2">
    <location>
        <begin position="176"/>
        <end position="239"/>
    </location>
</feature>
<gene>
    <name evidence="3" type="ORF">LCGC14_2689110</name>
</gene>
<accession>A0A0F9BTS1</accession>
<evidence type="ECO:0000256" key="1">
    <source>
        <dbReference type="SAM" id="MobiDB-lite"/>
    </source>
</evidence>
<dbReference type="InterPro" id="IPR040480">
    <property type="entry name" value="DnaT_DNA_bind"/>
</dbReference>
<sequence length="275" mass="32343">TESEELRFAFNEQALQVPSTTQKQGARTIAPSWQPESEILRQLDQYNIPTEFITAQLPEFITYWTERNEPQFSWGSKFIKHVLRLWRTQQTESAKRGQQASMSNNWQPSQDAMEILTHQAGINGNFVEDAIPEFVLYWVERGDASNTWNSRFIMHVKRQWARFTTTMEHDSEPRLLPADWQPSEELYEVLTLANISRTFAERLVPEFILYWRDSGQIYSSWNTKFLQQVKREWSRQQSASSQVMTNGQQQRPHRSNSTRSSNLIDELSDRSWAST</sequence>
<dbReference type="EMBL" id="LAZR01047614">
    <property type="protein sequence ID" value="KKK93814.1"/>
    <property type="molecule type" value="Genomic_DNA"/>
</dbReference>
<dbReference type="Gene3D" id="1.10.8.1180">
    <property type="match status" value="3"/>
</dbReference>
<feature type="domain" description="DnaT DNA-binding" evidence="2">
    <location>
        <begin position="101"/>
        <end position="167"/>
    </location>
</feature>
<protein>
    <recommendedName>
        <fullName evidence="2">DnaT DNA-binding domain-containing protein</fullName>
    </recommendedName>
</protein>
<evidence type="ECO:0000259" key="2">
    <source>
        <dbReference type="Pfam" id="PF17948"/>
    </source>
</evidence>
<feature type="compositionally biased region" description="Polar residues" evidence="1">
    <location>
        <begin position="237"/>
        <end position="250"/>
    </location>
</feature>
<dbReference type="AlphaFoldDB" id="A0A0F9BTS1"/>
<reference evidence="3" key="1">
    <citation type="journal article" date="2015" name="Nature">
        <title>Complex archaea that bridge the gap between prokaryotes and eukaryotes.</title>
        <authorList>
            <person name="Spang A."/>
            <person name="Saw J.H."/>
            <person name="Jorgensen S.L."/>
            <person name="Zaremba-Niedzwiedzka K."/>
            <person name="Martijn J."/>
            <person name="Lind A.E."/>
            <person name="van Eijk R."/>
            <person name="Schleper C."/>
            <person name="Guy L."/>
            <person name="Ettema T.J."/>
        </authorList>
    </citation>
    <scope>NUCLEOTIDE SEQUENCE</scope>
</reference>
<proteinExistence type="predicted"/>
<organism evidence="3">
    <name type="scientific">marine sediment metagenome</name>
    <dbReference type="NCBI Taxonomy" id="412755"/>
    <lineage>
        <taxon>unclassified sequences</taxon>
        <taxon>metagenomes</taxon>
        <taxon>ecological metagenomes</taxon>
    </lineage>
</organism>
<evidence type="ECO:0000313" key="3">
    <source>
        <dbReference type="EMBL" id="KKK93814.1"/>
    </source>
</evidence>
<feature type="region of interest" description="Disordered" evidence="1">
    <location>
        <begin position="237"/>
        <end position="275"/>
    </location>
</feature>
<name>A0A0F9BTS1_9ZZZZ</name>
<dbReference type="Pfam" id="PF17948">
    <property type="entry name" value="DnaT"/>
    <property type="match status" value="3"/>
</dbReference>
<comment type="caution">
    <text evidence="3">The sequence shown here is derived from an EMBL/GenBank/DDBJ whole genome shotgun (WGS) entry which is preliminary data.</text>
</comment>
<feature type="domain" description="DnaT DNA-binding" evidence="2">
    <location>
        <begin position="28"/>
        <end position="92"/>
    </location>
</feature>